<dbReference type="EMBL" id="MATO01000008">
    <property type="protein sequence ID" value="OCS93460.1"/>
    <property type="molecule type" value="Genomic_DNA"/>
</dbReference>
<keyword evidence="3" id="KW-1185">Reference proteome</keyword>
<name>A0A1C0Z295_9BACL</name>
<feature type="transmembrane region" description="Helical" evidence="1">
    <location>
        <begin position="159"/>
        <end position="178"/>
    </location>
</feature>
<keyword evidence="1" id="KW-0472">Membrane</keyword>
<accession>A0A1C0Z295</accession>
<evidence type="ECO:0000256" key="1">
    <source>
        <dbReference type="SAM" id="Phobius"/>
    </source>
</evidence>
<feature type="transmembrane region" description="Helical" evidence="1">
    <location>
        <begin position="64"/>
        <end position="86"/>
    </location>
</feature>
<dbReference type="AlphaFoldDB" id="A0A1C0Z295"/>
<organism evidence="2 3">
    <name type="scientific">Caryophanon latum</name>
    <dbReference type="NCBI Taxonomy" id="33977"/>
    <lineage>
        <taxon>Bacteria</taxon>
        <taxon>Bacillati</taxon>
        <taxon>Bacillota</taxon>
        <taxon>Bacilli</taxon>
        <taxon>Bacillales</taxon>
        <taxon>Caryophanaceae</taxon>
        <taxon>Caryophanon</taxon>
    </lineage>
</organism>
<dbReference type="PANTHER" id="PTHR34821:SF2">
    <property type="entry name" value="INNER MEMBRANE PROTEIN YDCZ"/>
    <property type="match status" value="1"/>
</dbReference>
<gene>
    <name evidence="2" type="ORF">A6K76_05330</name>
</gene>
<feature type="transmembrane region" description="Helical" evidence="1">
    <location>
        <begin position="229"/>
        <end position="250"/>
    </location>
</feature>
<feature type="transmembrane region" description="Helical" evidence="1">
    <location>
        <begin position="131"/>
        <end position="153"/>
    </location>
</feature>
<feature type="transmembrane region" description="Helical" evidence="1">
    <location>
        <begin position="286"/>
        <end position="303"/>
    </location>
</feature>
<dbReference type="Pfam" id="PF04657">
    <property type="entry name" value="DMT_YdcZ"/>
    <property type="match status" value="2"/>
</dbReference>
<dbReference type="GO" id="GO:0005886">
    <property type="term" value="C:plasma membrane"/>
    <property type="evidence" value="ECO:0007669"/>
    <property type="project" value="TreeGrafter"/>
</dbReference>
<feature type="transmembrane region" description="Helical" evidence="1">
    <location>
        <begin position="32"/>
        <end position="52"/>
    </location>
</feature>
<dbReference type="PANTHER" id="PTHR34821">
    <property type="entry name" value="INNER MEMBRANE PROTEIN YDCZ"/>
    <property type="match status" value="1"/>
</dbReference>
<reference evidence="2 3" key="1">
    <citation type="submission" date="2016-07" db="EMBL/GenBank/DDBJ databases">
        <title>Caryophanon latum genome sequencing.</title>
        <authorList>
            <person name="Verma A."/>
            <person name="Pal Y."/>
            <person name="Krishnamurthi S."/>
        </authorList>
    </citation>
    <scope>NUCLEOTIDE SEQUENCE [LARGE SCALE GENOMIC DNA]</scope>
    <source>
        <strain evidence="2 3">DSM 14151</strain>
    </source>
</reference>
<keyword evidence="1" id="KW-0812">Transmembrane</keyword>
<proteinExistence type="predicted"/>
<dbReference type="Proteomes" id="UP000093482">
    <property type="component" value="Unassembled WGS sequence"/>
</dbReference>
<feature type="transmembrane region" description="Helical" evidence="1">
    <location>
        <begin position="98"/>
        <end position="119"/>
    </location>
</feature>
<protein>
    <recommendedName>
        <fullName evidence="4">Orotate transporter</fullName>
    </recommendedName>
</protein>
<keyword evidence="1" id="KW-1133">Transmembrane helix</keyword>
<feature type="transmembrane region" description="Helical" evidence="1">
    <location>
        <begin position="257"/>
        <end position="280"/>
    </location>
</feature>
<comment type="caution">
    <text evidence="2">The sequence shown here is derived from an EMBL/GenBank/DDBJ whole genome shotgun (WGS) entry which is preliminary data.</text>
</comment>
<feature type="transmembrane region" description="Helical" evidence="1">
    <location>
        <begin position="185"/>
        <end position="209"/>
    </location>
</feature>
<sequence>MRVAILTVLFGVAVSLQSAVNARLRSFVQSPFLTSLLSFAIGTVALLVLTAWRGELGLLSPSALVQLPLWTFAGGLLGLTFLTVNIVLFKKIGGVQTAVLPILGQLVMGALIDQFGWIYAPVSEMTASKAIGLLLVVCGVIVVTDLAFAAMKAKSDAPFIWKVVGVVAGMMSAVQATVNGHLGSILSSAVTAATISFLVGTLLLIVLVFVTKAPFANVRVALQAGPRYVWMWTGGLLGAFYVFGMAFAVPEIGAGQVIVFALFGQLLSSAIIEHFGLLGATKKRMTWQKVCALVVMLVGVMLVKL</sequence>
<evidence type="ECO:0000313" key="2">
    <source>
        <dbReference type="EMBL" id="OCS93460.1"/>
    </source>
</evidence>
<evidence type="ECO:0000313" key="3">
    <source>
        <dbReference type="Proteomes" id="UP000093482"/>
    </source>
</evidence>
<dbReference type="InterPro" id="IPR006750">
    <property type="entry name" value="YdcZ"/>
</dbReference>
<dbReference type="OrthoDB" id="7864805at2"/>
<evidence type="ECO:0008006" key="4">
    <source>
        <dbReference type="Google" id="ProtNLM"/>
    </source>
</evidence>